<accession>A0A0L0CGU7</accession>
<name>A0A0L0CGU7_LUCCU</name>
<dbReference type="EMBL" id="JRES01000415">
    <property type="protein sequence ID" value="KNC31461.1"/>
    <property type="molecule type" value="Genomic_DNA"/>
</dbReference>
<evidence type="ECO:0000313" key="1">
    <source>
        <dbReference type="EMBL" id="KNC31461.1"/>
    </source>
</evidence>
<sequence>MGGFTELTLLSSSRSEPCRANSSAISLPCMLQCPGPQHSLSVYNLTNPSRSFLQLFTKLECNVLHCKALRAPVFRISRLLHRMKLNNDSPLAFMPELSQTVWWAFGVSHLNRSADQVVRWLVAVVVSHIRGSYQYSTYTGPMWLLRCLHH</sequence>
<reference evidence="1 2" key="1">
    <citation type="journal article" date="2015" name="Nat. Commun.">
        <title>Lucilia cuprina genome unlocks parasitic fly biology to underpin future interventions.</title>
        <authorList>
            <person name="Anstead C.A."/>
            <person name="Korhonen P.K."/>
            <person name="Young N.D."/>
            <person name="Hall R.S."/>
            <person name="Jex A.R."/>
            <person name="Murali S.C."/>
            <person name="Hughes D.S."/>
            <person name="Lee S.F."/>
            <person name="Perry T."/>
            <person name="Stroehlein A.J."/>
            <person name="Ansell B.R."/>
            <person name="Breugelmans B."/>
            <person name="Hofmann A."/>
            <person name="Qu J."/>
            <person name="Dugan S."/>
            <person name="Lee S.L."/>
            <person name="Chao H."/>
            <person name="Dinh H."/>
            <person name="Han Y."/>
            <person name="Doddapaneni H.V."/>
            <person name="Worley K.C."/>
            <person name="Muzny D.M."/>
            <person name="Ioannidis P."/>
            <person name="Waterhouse R.M."/>
            <person name="Zdobnov E.M."/>
            <person name="James P.J."/>
            <person name="Bagnall N.H."/>
            <person name="Kotze A.C."/>
            <person name="Gibbs R.A."/>
            <person name="Richards S."/>
            <person name="Batterham P."/>
            <person name="Gasser R.B."/>
        </authorList>
    </citation>
    <scope>NUCLEOTIDE SEQUENCE [LARGE SCALE GENOMIC DNA]</scope>
    <source>
        <strain evidence="1 2">LS</strain>
        <tissue evidence="1">Full body</tissue>
    </source>
</reference>
<dbReference type="AlphaFoldDB" id="A0A0L0CGU7"/>
<comment type="caution">
    <text evidence="1">The sequence shown here is derived from an EMBL/GenBank/DDBJ whole genome shotgun (WGS) entry which is preliminary data.</text>
</comment>
<gene>
    <name evidence="1" type="ORF">FF38_04519</name>
</gene>
<protein>
    <submittedName>
        <fullName evidence="1">Uncharacterized protein</fullName>
    </submittedName>
</protein>
<organism evidence="1 2">
    <name type="scientific">Lucilia cuprina</name>
    <name type="common">Green bottle fly</name>
    <name type="synonym">Australian sheep blowfly</name>
    <dbReference type="NCBI Taxonomy" id="7375"/>
    <lineage>
        <taxon>Eukaryota</taxon>
        <taxon>Metazoa</taxon>
        <taxon>Ecdysozoa</taxon>
        <taxon>Arthropoda</taxon>
        <taxon>Hexapoda</taxon>
        <taxon>Insecta</taxon>
        <taxon>Pterygota</taxon>
        <taxon>Neoptera</taxon>
        <taxon>Endopterygota</taxon>
        <taxon>Diptera</taxon>
        <taxon>Brachycera</taxon>
        <taxon>Muscomorpha</taxon>
        <taxon>Oestroidea</taxon>
        <taxon>Calliphoridae</taxon>
        <taxon>Luciliinae</taxon>
        <taxon>Lucilia</taxon>
    </lineage>
</organism>
<dbReference type="Proteomes" id="UP000037069">
    <property type="component" value="Unassembled WGS sequence"/>
</dbReference>
<keyword evidence="2" id="KW-1185">Reference proteome</keyword>
<evidence type="ECO:0000313" key="2">
    <source>
        <dbReference type="Proteomes" id="UP000037069"/>
    </source>
</evidence>
<proteinExistence type="predicted"/>